<dbReference type="SMART" id="SM00909">
    <property type="entry name" value="Germane"/>
    <property type="match status" value="1"/>
</dbReference>
<accession>A0A7M1SRG4</accession>
<feature type="domain" description="GerMN" evidence="1">
    <location>
        <begin position="211"/>
        <end position="301"/>
    </location>
</feature>
<dbReference type="Pfam" id="PF10647">
    <property type="entry name" value="Gmad1"/>
    <property type="match status" value="1"/>
</dbReference>
<sequence>MRQARGTGEYWPVRAVAAAAIAALLVLSGCARVPTSGPVEEGVEAGIDEGVGYVAGEAPNPGDPPASIVRGFHSAAVAGSSDDYVQAREYLTDAAKGPWAPAAQVLIYDGSAPLRFAEPEEGVIEVTATVAATVDAVGVYTPASPGATSTLTYELEQDEDGEWRIDTLPDGILISEVNFSTLYRQTALYFVSSDQTALVPDVRWFPQRNAATYVMRSLLAGVSEWLSPAVVSAIPAGTALSIDSVTVSGGVATVPLTAEVRSAGTDDRGLLLAQISRTLTALPQVQSATVTVDGVPLDGQERTDLVVNRPAGRAPLVLTDEDVLATFNGSELVPASDAVDLGQLALTDPAVPYDDGPVVALASGSVLLTVPSADRGAEQLYTGRELLAPSYGPGGWIWTGEQDNPGELVVVRPGGGSLTVTAATLEDQHVRALRVSRDGARLAVVVEDEGASQLLVFSVVRSADGVPEGLGASLAPARGIEEITDVVWVDPVTVAVLGTSRETETVHLVTLGGPLTRLPSVAGTVRIAAGSGERELFLTTEDGMLYGRSGNGWAQVASGAHDPTFAG</sequence>
<dbReference type="AlphaFoldDB" id="A0A7M1SRG4"/>
<dbReference type="PROSITE" id="PS51257">
    <property type="entry name" value="PROKAR_LIPOPROTEIN"/>
    <property type="match status" value="1"/>
</dbReference>
<dbReference type="InterPro" id="IPR019606">
    <property type="entry name" value="GerMN"/>
</dbReference>
<dbReference type="InterPro" id="IPR059026">
    <property type="entry name" value="LpqB_N"/>
</dbReference>
<dbReference type="InterPro" id="IPR018910">
    <property type="entry name" value="LpqB_C"/>
</dbReference>
<dbReference type="RefSeq" id="WP_193496314.1">
    <property type="nucleotide sequence ID" value="NZ_CP063169.1"/>
</dbReference>
<proteinExistence type="predicted"/>
<dbReference type="Proteomes" id="UP000593758">
    <property type="component" value="Chromosome"/>
</dbReference>
<dbReference type="Pfam" id="PF25976">
    <property type="entry name" value="LpqB_N"/>
    <property type="match status" value="1"/>
</dbReference>
<gene>
    <name evidence="2" type="ORF">IM660_13760</name>
</gene>
<organism evidence="2 3">
    <name type="scientific">Ruania alkalisoli</name>
    <dbReference type="NCBI Taxonomy" id="2779775"/>
    <lineage>
        <taxon>Bacteria</taxon>
        <taxon>Bacillati</taxon>
        <taxon>Actinomycetota</taxon>
        <taxon>Actinomycetes</taxon>
        <taxon>Micrococcales</taxon>
        <taxon>Ruaniaceae</taxon>
        <taxon>Ruania</taxon>
    </lineage>
</organism>
<dbReference type="EMBL" id="CP063169">
    <property type="protein sequence ID" value="QOR69727.1"/>
    <property type="molecule type" value="Genomic_DNA"/>
</dbReference>
<dbReference type="Pfam" id="PF10646">
    <property type="entry name" value="Germane"/>
    <property type="match status" value="1"/>
</dbReference>
<name>A0A7M1SRG4_9MICO</name>
<keyword evidence="3" id="KW-1185">Reference proteome</keyword>
<dbReference type="SUPFAM" id="SSF69322">
    <property type="entry name" value="Tricorn protease domain 2"/>
    <property type="match status" value="1"/>
</dbReference>
<evidence type="ECO:0000313" key="3">
    <source>
        <dbReference type="Proteomes" id="UP000593758"/>
    </source>
</evidence>
<protein>
    <submittedName>
        <fullName evidence="2">GerMN domain-containing protein</fullName>
    </submittedName>
</protein>
<reference evidence="2 3" key="1">
    <citation type="submission" date="2020-10" db="EMBL/GenBank/DDBJ databases">
        <title>Haloactinobacterium sp. RN3S43, a bacterium isolated from saline soil.</title>
        <authorList>
            <person name="Sun J.-Q."/>
        </authorList>
    </citation>
    <scope>NUCLEOTIDE SEQUENCE [LARGE SCALE GENOMIC DNA]</scope>
    <source>
        <strain evidence="2 3">RN3S43</strain>
    </source>
</reference>
<evidence type="ECO:0000259" key="1">
    <source>
        <dbReference type="SMART" id="SM00909"/>
    </source>
</evidence>
<evidence type="ECO:0000313" key="2">
    <source>
        <dbReference type="EMBL" id="QOR69727.1"/>
    </source>
</evidence>
<dbReference type="KEGG" id="halt:IM660_13760"/>